<keyword evidence="5" id="KW-1185">Reference proteome</keyword>
<evidence type="ECO:0000256" key="2">
    <source>
        <dbReference type="HAMAP-Rule" id="MF_00791"/>
    </source>
</evidence>
<dbReference type="InterPro" id="IPR050718">
    <property type="entry name" value="ApaG-like"/>
</dbReference>
<dbReference type="PROSITE" id="PS51087">
    <property type="entry name" value="APAG"/>
    <property type="match status" value="1"/>
</dbReference>
<dbReference type="InterPro" id="IPR023065">
    <property type="entry name" value="Uncharacterised_ApaG"/>
</dbReference>
<evidence type="ECO:0000259" key="3">
    <source>
        <dbReference type="PROSITE" id="PS51087"/>
    </source>
</evidence>
<accession>A0A432WDV1</accession>
<dbReference type="InterPro" id="IPR036767">
    <property type="entry name" value="ApaG_sf"/>
</dbReference>
<reference evidence="4 5" key="1">
    <citation type="journal article" date="2011" name="Front. Microbiol.">
        <title>Genomic signatures of strain selection and enhancement in Bacillus atrophaeus var. globigii, a historical biowarfare simulant.</title>
        <authorList>
            <person name="Gibbons H.S."/>
            <person name="Broomall S.M."/>
            <person name="McNew L.A."/>
            <person name="Daligault H."/>
            <person name="Chapman C."/>
            <person name="Bruce D."/>
            <person name="Karavis M."/>
            <person name="Krepps M."/>
            <person name="McGregor P.A."/>
            <person name="Hong C."/>
            <person name="Park K.H."/>
            <person name="Akmal A."/>
            <person name="Feldman A."/>
            <person name="Lin J.S."/>
            <person name="Chang W.E."/>
            <person name="Higgs B.W."/>
            <person name="Demirev P."/>
            <person name="Lindquist J."/>
            <person name="Liem A."/>
            <person name="Fochler E."/>
            <person name="Read T.D."/>
            <person name="Tapia R."/>
            <person name="Johnson S."/>
            <person name="Bishop-Lilly K.A."/>
            <person name="Detter C."/>
            <person name="Han C."/>
            <person name="Sozhamannan S."/>
            <person name="Rosenzweig C.N."/>
            <person name="Skowronski E.W."/>
        </authorList>
    </citation>
    <scope>NUCLEOTIDE SEQUENCE [LARGE SCALE GENOMIC DNA]</scope>
    <source>
        <strain evidence="4 5">Y4G10-17</strain>
    </source>
</reference>
<proteinExistence type="inferred from homology"/>
<evidence type="ECO:0000256" key="1">
    <source>
        <dbReference type="ARBA" id="ARBA00017693"/>
    </source>
</evidence>
<dbReference type="RefSeq" id="WP_126790211.1">
    <property type="nucleotide sequence ID" value="NZ_PIPO01000005.1"/>
</dbReference>
<evidence type="ECO:0000313" key="4">
    <source>
        <dbReference type="EMBL" id="RUO31042.1"/>
    </source>
</evidence>
<dbReference type="EMBL" id="PIPO01000005">
    <property type="protein sequence ID" value="RUO31042.1"/>
    <property type="molecule type" value="Genomic_DNA"/>
</dbReference>
<sequence length="124" mass="13511">MLSSNVLVNVETRYLQSQSDPEQKQFVFSYTITITNDGSEAIQLLTREWTINDADGKVTQVAGDGVVGKQPVIQPGEAFSYTSGTVLTTPIGSMHGHYGICDQQGELHQVAIPAFRLAVPHILH</sequence>
<protein>
    <recommendedName>
        <fullName evidence="1 2">Protein ApaG</fullName>
    </recommendedName>
</protein>
<gene>
    <name evidence="2" type="primary">apaG</name>
    <name evidence="4" type="ORF">CWE14_11090</name>
</gene>
<comment type="caution">
    <text evidence="4">The sequence shown here is derived from an EMBL/GenBank/DDBJ whole genome shotgun (WGS) entry which is preliminary data.</text>
</comment>
<dbReference type="SUPFAM" id="SSF110069">
    <property type="entry name" value="ApaG-like"/>
    <property type="match status" value="1"/>
</dbReference>
<dbReference type="NCBIfam" id="NF003967">
    <property type="entry name" value="PRK05461.1"/>
    <property type="match status" value="1"/>
</dbReference>
<dbReference type="PANTHER" id="PTHR47191:SF2">
    <property type="entry name" value="OS05G0170800 PROTEIN"/>
    <property type="match status" value="1"/>
</dbReference>
<dbReference type="PANTHER" id="PTHR47191">
    <property type="entry name" value="OS05G0170800 PROTEIN"/>
    <property type="match status" value="1"/>
</dbReference>
<dbReference type="Pfam" id="PF04379">
    <property type="entry name" value="DUF525"/>
    <property type="match status" value="1"/>
</dbReference>
<dbReference type="Gene3D" id="2.60.40.1470">
    <property type="entry name" value="ApaG domain"/>
    <property type="match status" value="1"/>
</dbReference>
<dbReference type="AlphaFoldDB" id="A0A432WDV1"/>
<name>A0A432WDV1_9GAMM</name>
<dbReference type="Proteomes" id="UP000287823">
    <property type="component" value="Unassembled WGS sequence"/>
</dbReference>
<organism evidence="4 5">
    <name type="scientific">Aliidiomarina soli</name>
    <dbReference type="NCBI Taxonomy" id="1928574"/>
    <lineage>
        <taxon>Bacteria</taxon>
        <taxon>Pseudomonadati</taxon>
        <taxon>Pseudomonadota</taxon>
        <taxon>Gammaproteobacteria</taxon>
        <taxon>Alteromonadales</taxon>
        <taxon>Idiomarinaceae</taxon>
        <taxon>Aliidiomarina</taxon>
    </lineage>
</organism>
<feature type="domain" description="ApaG" evidence="3">
    <location>
        <begin position="1"/>
        <end position="124"/>
    </location>
</feature>
<dbReference type="InterPro" id="IPR007474">
    <property type="entry name" value="ApaG_domain"/>
</dbReference>
<dbReference type="HAMAP" id="MF_00791">
    <property type="entry name" value="ApaG"/>
    <property type="match status" value="1"/>
</dbReference>
<evidence type="ECO:0000313" key="5">
    <source>
        <dbReference type="Proteomes" id="UP000287823"/>
    </source>
</evidence>